<feature type="compositionally biased region" description="Low complexity" evidence="1">
    <location>
        <begin position="326"/>
        <end position="357"/>
    </location>
</feature>
<name>A0A511KB51_RHOTO</name>
<proteinExistence type="predicted"/>
<accession>A0A511KB51</accession>
<gene>
    <name evidence="2" type="ORF">Rt10032_c03g1617</name>
</gene>
<organism evidence="2 3">
    <name type="scientific">Rhodotorula toruloides</name>
    <name type="common">Yeast</name>
    <name type="synonym">Rhodosporidium toruloides</name>
    <dbReference type="NCBI Taxonomy" id="5286"/>
    <lineage>
        <taxon>Eukaryota</taxon>
        <taxon>Fungi</taxon>
        <taxon>Dikarya</taxon>
        <taxon>Basidiomycota</taxon>
        <taxon>Pucciniomycotina</taxon>
        <taxon>Microbotryomycetes</taxon>
        <taxon>Sporidiobolales</taxon>
        <taxon>Sporidiobolaceae</taxon>
        <taxon>Rhodotorula</taxon>
    </lineage>
</organism>
<evidence type="ECO:0000313" key="3">
    <source>
        <dbReference type="Proteomes" id="UP000321518"/>
    </source>
</evidence>
<feature type="region of interest" description="Disordered" evidence="1">
    <location>
        <begin position="207"/>
        <end position="261"/>
    </location>
</feature>
<dbReference type="OrthoDB" id="2500774at2759"/>
<feature type="compositionally biased region" description="Low complexity" evidence="1">
    <location>
        <begin position="232"/>
        <end position="246"/>
    </location>
</feature>
<reference evidence="2 3" key="1">
    <citation type="submission" date="2019-07" db="EMBL/GenBank/DDBJ databases">
        <title>Rhodotorula toruloides NBRC10032 genome sequencing.</title>
        <authorList>
            <person name="Shida Y."/>
            <person name="Takaku H."/>
            <person name="Ogasawara W."/>
            <person name="Mori K."/>
        </authorList>
    </citation>
    <scope>NUCLEOTIDE SEQUENCE [LARGE SCALE GENOMIC DNA]</scope>
    <source>
        <strain evidence="2 3">NBRC10032</strain>
    </source>
</reference>
<feature type="compositionally biased region" description="Basic and acidic residues" evidence="1">
    <location>
        <begin position="207"/>
        <end position="225"/>
    </location>
</feature>
<feature type="region of interest" description="Disordered" evidence="1">
    <location>
        <begin position="326"/>
        <end position="365"/>
    </location>
</feature>
<evidence type="ECO:0000313" key="2">
    <source>
        <dbReference type="EMBL" id="GEM07600.1"/>
    </source>
</evidence>
<evidence type="ECO:0000256" key="1">
    <source>
        <dbReference type="SAM" id="MobiDB-lite"/>
    </source>
</evidence>
<dbReference type="AlphaFoldDB" id="A0A511KB51"/>
<comment type="caution">
    <text evidence="2">The sequence shown here is derived from an EMBL/GenBank/DDBJ whole genome shotgun (WGS) entry which is preliminary data.</text>
</comment>
<dbReference type="EMBL" id="BJWK01000003">
    <property type="protein sequence ID" value="GEM07600.1"/>
    <property type="molecule type" value="Genomic_DNA"/>
</dbReference>
<sequence>MGSTQVTEALSSLSQSSRVLSSLSFAPLAILPQTVLSSEDAFETHLIRDAAPHELALFEPNDPTNDPVIAVDAFETRGTGQGWLAAKRAGPKRAGGTVARPSPLKERRAATANGGATTDPDRCLRAAKKLLDVYTMPRALEHVEALHSQWAGIIDTISSLEETLRRPPSRSAPQPHHDASYFRQLELEDLIKREQLEIFALEQLREEKEKEQEEVKYEEGSKDKSEEEGEGETTPTKPTSTLSPSSAPQRKREHRFPPQVTQDQVDAAVKAVWHGWGASGSVFEGWRGKWETEREGEKVGEKGDWEETIAILRYGISSSLSAASAAATSTGPSSPSSQSTTSFSISTAGGDSSDPSTTAPPPWTPSQIVEAQLCNLLLSSICGLALPPSSPSPSSPSLPSLNLIFRTSVLPPQTAPHLPFTALKAHLGAFARQQGWTEEMGTTAVYSLVGRQVVKIDRRGREGAAVRFERAAAASKLDNSRREGVLL</sequence>
<protein>
    <submittedName>
        <fullName evidence="2">Uncharacterized protein</fullName>
    </submittedName>
</protein>
<dbReference type="Proteomes" id="UP000321518">
    <property type="component" value="Unassembled WGS sequence"/>
</dbReference>